<proteinExistence type="predicted"/>
<reference evidence="1" key="1">
    <citation type="submission" date="2016-02" db="EMBL/GenBank/DDBJ databases">
        <title>WGS assembly of Manihot esculenta.</title>
        <authorList>
            <person name="Bredeson J.V."/>
            <person name="Prochnik S.E."/>
            <person name="Lyons J.B."/>
            <person name="Schmutz J."/>
            <person name="Grimwood J."/>
            <person name="Vrebalov J."/>
            <person name="Bart R.S."/>
            <person name="Amuge T."/>
            <person name="Ferguson M.E."/>
            <person name="Green R."/>
            <person name="Putnam N."/>
            <person name="Stites J."/>
            <person name="Rounsley S."/>
            <person name="Rokhsar D.S."/>
        </authorList>
    </citation>
    <scope>NUCLEOTIDE SEQUENCE [LARGE SCALE GENOMIC DNA]</scope>
    <source>
        <tissue evidence="1">Leaf</tissue>
    </source>
</reference>
<evidence type="ECO:0000313" key="1">
    <source>
        <dbReference type="EMBL" id="OAY42848.1"/>
    </source>
</evidence>
<organism evidence="1">
    <name type="scientific">Manihot esculenta</name>
    <name type="common">Cassava</name>
    <name type="synonym">Jatropha manihot</name>
    <dbReference type="NCBI Taxonomy" id="3983"/>
    <lineage>
        <taxon>Eukaryota</taxon>
        <taxon>Viridiplantae</taxon>
        <taxon>Streptophyta</taxon>
        <taxon>Embryophyta</taxon>
        <taxon>Tracheophyta</taxon>
        <taxon>Spermatophyta</taxon>
        <taxon>Magnoliopsida</taxon>
        <taxon>eudicotyledons</taxon>
        <taxon>Gunneridae</taxon>
        <taxon>Pentapetalae</taxon>
        <taxon>rosids</taxon>
        <taxon>fabids</taxon>
        <taxon>Malpighiales</taxon>
        <taxon>Euphorbiaceae</taxon>
        <taxon>Crotonoideae</taxon>
        <taxon>Manihoteae</taxon>
        <taxon>Manihot</taxon>
    </lineage>
</organism>
<accession>A0A2C9VEJ8</accession>
<dbReference type="AlphaFoldDB" id="A0A2C9VEJ8"/>
<dbReference type="EMBL" id="CM004394">
    <property type="protein sequence ID" value="OAY42848.1"/>
    <property type="molecule type" value="Genomic_DNA"/>
</dbReference>
<protein>
    <submittedName>
        <fullName evidence="1">Uncharacterized protein</fullName>
    </submittedName>
</protein>
<gene>
    <name evidence="1" type="ORF">MANES_08G020800</name>
</gene>
<sequence>MGTDHYTTNYQYIAVNSWRSSTHNYEDNKGKHH</sequence>
<name>A0A2C9VEJ8_MANES</name>